<dbReference type="AlphaFoldDB" id="A0A150FWU1"/>
<gene>
    <name evidence="2" type="ORF">GPECTOR_211g421</name>
</gene>
<accession>A0A150FWU1</accession>
<comment type="caution">
    <text evidence="2">The sequence shown here is derived from an EMBL/GenBank/DDBJ whole genome shotgun (WGS) entry which is preliminary data.</text>
</comment>
<protein>
    <submittedName>
        <fullName evidence="2">Uncharacterized protein</fullName>
    </submittedName>
</protein>
<dbReference type="Proteomes" id="UP000075714">
    <property type="component" value="Unassembled WGS sequence"/>
</dbReference>
<dbReference type="EMBL" id="LSYV01000210">
    <property type="protein sequence ID" value="KXZ42069.1"/>
    <property type="molecule type" value="Genomic_DNA"/>
</dbReference>
<reference evidence="3" key="1">
    <citation type="journal article" date="2016" name="Nat. Commun.">
        <title>The Gonium pectorale genome demonstrates co-option of cell cycle regulation during the evolution of multicellularity.</title>
        <authorList>
            <person name="Hanschen E.R."/>
            <person name="Marriage T.N."/>
            <person name="Ferris P.J."/>
            <person name="Hamaji T."/>
            <person name="Toyoda A."/>
            <person name="Fujiyama A."/>
            <person name="Neme R."/>
            <person name="Noguchi H."/>
            <person name="Minakuchi Y."/>
            <person name="Suzuki M."/>
            <person name="Kawai-Toyooka H."/>
            <person name="Smith D.R."/>
            <person name="Sparks H."/>
            <person name="Anderson J."/>
            <person name="Bakaric R."/>
            <person name="Luria V."/>
            <person name="Karger A."/>
            <person name="Kirschner M.W."/>
            <person name="Durand P.M."/>
            <person name="Michod R.E."/>
            <person name="Nozaki H."/>
            <person name="Olson B.J."/>
        </authorList>
    </citation>
    <scope>NUCLEOTIDE SEQUENCE [LARGE SCALE GENOMIC DNA]</scope>
    <source>
        <strain evidence="3">NIES-2863</strain>
    </source>
</reference>
<evidence type="ECO:0000256" key="1">
    <source>
        <dbReference type="SAM" id="MobiDB-lite"/>
    </source>
</evidence>
<feature type="region of interest" description="Disordered" evidence="1">
    <location>
        <begin position="85"/>
        <end position="110"/>
    </location>
</feature>
<evidence type="ECO:0000313" key="2">
    <source>
        <dbReference type="EMBL" id="KXZ42069.1"/>
    </source>
</evidence>
<feature type="compositionally biased region" description="Basic and acidic residues" evidence="1">
    <location>
        <begin position="90"/>
        <end position="110"/>
    </location>
</feature>
<organism evidence="2 3">
    <name type="scientific">Gonium pectorale</name>
    <name type="common">Green alga</name>
    <dbReference type="NCBI Taxonomy" id="33097"/>
    <lineage>
        <taxon>Eukaryota</taxon>
        <taxon>Viridiplantae</taxon>
        <taxon>Chlorophyta</taxon>
        <taxon>core chlorophytes</taxon>
        <taxon>Chlorophyceae</taxon>
        <taxon>CS clade</taxon>
        <taxon>Chlamydomonadales</taxon>
        <taxon>Volvocaceae</taxon>
        <taxon>Gonium</taxon>
    </lineage>
</organism>
<evidence type="ECO:0000313" key="3">
    <source>
        <dbReference type="Proteomes" id="UP000075714"/>
    </source>
</evidence>
<sequence length="195" mass="21846">MAGSTDLNLKRSLASNLDSLQKIREGKGASWNSLLAKPSKGNKSTVASVDEEQAQRLKEHASTIMKYGDTGLGLAGVDTIVAARAQQQSNRERAHARRAERERRENDREQKVAQLLEAAQQKADQEQGNAEELIKALTTANELRAQELELKREEVRAKSRVVQLMEHLLRHNWGDAEDRRRRCTVHPSSDSEGDD</sequence>
<feature type="compositionally biased region" description="Polar residues" evidence="1">
    <location>
        <begin position="186"/>
        <end position="195"/>
    </location>
</feature>
<feature type="region of interest" description="Disordered" evidence="1">
    <location>
        <begin position="175"/>
        <end position="195"/>
    </location>
</feature>
<name>A0A150FWU1_GONPE</name>
<proteinExistence type="predicted"/>
<keyword evidence="3" id="KW-1185">Reference proteome</keyword>